<proteinExistence type="inferred from homology"/>
<feature type="transmembrane region" description="Helical" evidence="10">
    <location>
        <begin position="96"/>
        <end position="119"/>
    </location>
</feature>
<feature type="transmembrane region" description="Helical" evidence="10">
    <location>
        <begin position="361"/>
        <end position="382"/>
    </location>
</feature>
<keyword evidence="6 10" id="KW-0812">Transmembrane</keyword>
<dbReference type="InterPro" id="IPR045070">
    <property type="entry name" value="MATE_MepA-like"/>
</dbReference>
<evidence type="ECO:0000313" key="12">
    <source>
        <dbReference type="Proteomes" id="UP001400965"/>
    </source>
</evidence>
<evidence type="ECO:0000256" key="9">
    <source>
        <dbReference type="ARBA" id="ARBA00023251"/>
    </source>
</evidence>
<name>A0ABP3XLL7_9FIRM</name>
<sequence length="453" mass="49169">MNETQNLLGSEPIGKLLLKYSIPAIISMLVNALYNVIDRIFIGNMPGAGPLAIAGVGVTMPITTILLAFGMLIGIGSTTVISIKLGQGKKDDADKILANSITLSVIIGLILTIIGILFANKILLAFGASDKSLYYAKSFCNIILLGSVFNIMAFSLNATIRGDGNPRLSAMIMIIGCIVNIVLDYIFIFVLKIGIQGAALATVIAQIITAILGLNYYVKGKSNLTFKKENLKLDKNIIKAIFGIGISPFSMQIAASLVQVISNNALKVYGGDIGIGAMATISSISMIFLMPLFGINQGSQPIIGFNYGKKQYNRAKKAFTLSLAFGIILLTFGFISIWMYPQFYVILFNSDPKLVAVTSNGLRKYCLMLPLLPIIVLGTNYLQSIGKAKQAMFLSLLRQVLVLIPMILILPKFMQLNGIWYSQAISDATSIVIAFIMLIIEFRSYEKLPSEKN</sequence>
<feature type="transmembrane region" description="Helical" evidence="10">
    <location>
        <begin position="273"/>
        <end position="293"/>
    </location>
</feature>
<keyword evidence="12" id="KW-1185">Reference proteome</keyword>
<reference evidence="12" key="1">
    <citation type="journal article" date="2019" name="Int. J. Syst. Evol. Microbiol.">
        <title>The Global Catalogue of Microorganisms (GCM) 10K type strain sequencing project: providing services to taxonomists for standard genome sequencing and annotation.</title>
        <authorList>
            <consortium name="The Broad Institute Genomics Platform"/>
            <consortium name="The Broad Institute Genome Sequencing Center for Infectious Disease"/>
            <person name="Wu L."/>
            <person name="Ma J."/>
        </authorList>
    </citation>
    <scope>NUCLEOTIDE SEQUENCE [LARGE SCALE GENOMIC DNA]</scope>
    <source>
        <strain evidence="12">JCM 6486</strain>
    </source>
</reference>
<feature type="transmembrane region" description="Helical" evidence="10">
    <location>
        <begin position="394"/>
        <end position="414"/>
    </location>
</feature>
<dbReference type="Pfam" id="PF01554">
    <property type="entry name" value="MatE"/>
    <property type="match status" value="2"/>
</dbReference>
<evidence type="ECO:0000256" key="10">
    <source>
        <dbReference type="SAM" id="Phobius"/>
    </source>
</evidence>
<feature type="transmembrane region" description="Helical" evidence="10">
    <location>
        <begin position="49"/>
        <end position="75"/>
    </location>
</feature>
<keyword evidence="5" id="KW-1003">Cell membrane</keyword>
<evidence type="ECO:0000256" key="5">
    <source>
        <dbReference type="ARBA" id="ARBA00022475"/>
    </source>
</evidence>
<evidence type="ECO:0000256" key="8">
    <source>
        <dbReference type="ARBA" id="ARBA00023136"/>
    </source>
</evidence>
<feature type="transmembrane region" description="Helical" evidence="10">
    <location>
        <begin position="134"/>
        <end position="156"/>
    </location>
</feature>
<keyword evidence="4" id="KW-0813">Transport</keyword>
<feature type="transmembrane region" description="Helical" evidence="10">
    <location>
        <begin position="168"/>
        <end position="191"/>
    </location>
</feature>
<feature type="transmembrane region" description="Helical" evidence="10">
    <location>
        <begin position="197"/>
        <end position="217"/>
    </location>
</feature>
<evidence type="ECO:0000256" key="7">
    <source>
        <dbReference type="ARBA" id="ARBA00022989"/>
    </source>
</evidence>
<feature type="transmembrane region" description="Helical" evidence="10">
    <location>
        <begin position="318"/>
        <end position="341"/>
    </location>
</feature>
<dbReference type="RefSeq" id="WP_346046285.1">
    <property type="nucleotide sequence ID" value="NZ_BAAACP010000016.1"/>
</dbReference>
<evidence type="ECO:0000256" key="4">
    <source>
        <dbReference type="ARBA" id="ARBA00022448"/>
    </source>
</evidence>
<dbReference type="PANTHER" id="PTHR43823:SF3">
    <property type="entry name" value="MULTIDRUG EXPORT PROTEIN MEPA"/>
    <property type="match status" value="1"/>
</dbReference>
<keyword evidence="7 10" id="KW-1133">Transmembrane helix</keyword>
<dbReference type="PIRSF" id="PIRSF006603">
    <property type="entry name" value="DinF"/>
    <property type="match status" value="1"/>
</dbReference>
<comment type="similarity">
    <text evidence="2">Belongs to the multi antimicrobial extrusion (MATE) (TC 2.A.66.1) family. MepA subfamily.</text>
</comment>
<dbReference type="InterPro" id="IPR051327">
    <property type="entry name" value="MATE_MepA_subfamily"/>
</dbReference>
<evidence type="ECO:0000256" key="1">
    <source>
        <dbReference type="ARBA" id="ARBA00004651"/>
    </source>
</evidence>
<evidence type="ECO:0000313" key="11">
    <source>
        <dbReference type="EMBL" id="GAA0865607.1"/>
    </source>
</evidence>
<dbReference type="NCBIfam" id="TIGR00797">
    <property type="entry name" value="matE"/>
    <property type="match status" value="1"/>
</dbReference>
<dbReference type="InterPro" id="IPR048279">
    <property type="entry name" value="MdtK-like"/>
</dbReference>
<evidence type="ECO:0000256" key="3">
    <source>
        <dbReference type="ARBA" id="ARBA00022106"/>
    </source>
</evidence>
<comment type="subcellular location">
    <subcellularLocation>
        <location evidence="1">Cell membrane</location>
        <topology evidence="1">Multi-pass membrane protein</topology>
    </subcellularLocation>
</comment>
<evidence type="ECO:0000256" key="2">
    <source>
        <dbReference type="ARBA" id="ARBA00008417"/>
    </source>
</evidence>
<comment type="caution">
    <text evidence="11">The sequence shown here is derived from an EMBL/GenBank/DDBJ whole genome shotgun (WGS) entry which is preliminary data.</text>
</comment>
<dbReference type="PANTHER" id="PTHR43823">
    <property type="entry name" value="SPORULATION PROTEIN YKVU"/>
    <property type="match status" value="1"/>
</dbReference>
<dbReference type="InterPro" id="IPR002528">
    <property type="entry name" value="MATE_fam"/>
</dbReference>
<dbReference type="Proteomes" id="UP001400965">
    <property type="component" value="Unassembled WGS sequence"/>
</dbReference>
<dbReference type="EMBL" id="BAAACP010000016">
    <property type="protein sequence ID" value="GAA0865607.1"/>
    <property type="molecule type" value="Genomic_DNA"/>
</dbReference>
<dbReference type="CDD" id="cd13143">
    <property type="entry name" value="MATE_MepA_like"/>
    <property type="match status" value="1"/>
</dbReference>
<keyword evidence="9" id="KW-0046">Antibiotic resistance</keyword>
<gene>
    <name evidence="11" type="ORF">GCM10008917_23730</name>
</gene>
<feature type="transmembrane region" description="Helical" evidence="10">
    <location>
        <begin position="420"/>
        <end position="440"/>
    </location>
</feature>
<feature type="transmembrane region" description="Helical" evidence="10">
    <location>
        <begin position="237"/>
        <end position="261"/>
    </location>
</feature>
<feature type="transmembrane region" description="Helical" evidence="10">
    <location>
        <begin position="20"/>
        <end position="37"/>
    </location>
</feature>
<accession>A0ABP3XLL7</accession>
<organism evidence="11 12">
    <name type="scientific">Paraclostridium tenue</name>
    <dbReference type="NCBI Taxonomy" id="1737"/>
    <lineage>
        <taxon>Bacteria</taxon>
        <taxon>Bacillati</taxon>
        <taxon>Bacillota</taxon>
        <taxon>Clostridia</taxon>
        <taxon>Peptostreptococcales</taxon>
        <taxon>Peptostreptococcaceae</taxon>
        <taxon>Paraclostridium</taxon>
    </lineage>
</organism>
<keyword evidence="8 10" id="KW-0472">Membrane</keyword>
<evidence type="ECO:0000256" key="6">
    <source>
        <dbReference type="ARBA" id="ARBA00022692"/>
    </source>
</evidence>
<protein>
    <recommendedName>
        <fullName evidence="3">Multidrug export protein MepA</fullName>
    </recommendedName>
</protein>